<dbReference type="InterPro" id="IPR002347">
    <property type="entry name" value="SDR_fam"/>
</dbReference>
<evidence type="ECO:0000256" key="6">
    <source>
        <dbReference type="ARBA" id="ARBA00022832"/>
    </source>
</evidence>
<dbReference type="SUPFAM" id="SSF51735">
    <property type="entry name" value="NAD(P)-binding Rossmann-fold domains"/>
    <property type="match status" value="1"/>
</dbReference>
<dbReference type="PRINTS" id="PR00081">
    <property type="entry name" value="GDHRDH"/>
</dbReference>
<evidence type="ECO:0000256" key="12">
    <source>
        <dbReference type="PIRSR" id="PIRSR611284-1"/>
    </source>
</evidence>
<evidence type="ECO:0000256" key="13">
    <source>
        <dbReference type="PIRSR" id="PIRSR611284-2"/>
    </source>
</evidence>
<dbReference type="InterPro" id="IPR020904">
    <property type="entry name" value="Sc_DH/Rdtase_CS"/>
</dbReference>
<keyword evidence="7 13" id="KW-0521">NADP</keyword>
<dbReference type="SMART" id="SM00822">
    <property type="entry name" value="PKS_KR"/>
    <property type="match status" value="1"/>
</dbReference>
<dbReference type="NCBIfam" id="NF004197">
    <property type="entry name" value="PRK05653.1-1"/>
    <property type="match status" value="1"/>
</dbReference>
<evidence type="ECO:0000256" key="8">
    <source>
        <dbReference type="ARBA" id="ARBA00023002"/>
    </source>
</evidence>
<dbReference type="OrthoDB" id="9803333at2"/>
<feature type="binding site" evidence="13">
    <location>
        <position position="187"/>
    </location>
    <ligand>
        <name>NADP(+)</name>
        <dbReference type="ChEBI" id="CHEBI:58349"/>
    </ligand>
</feature>
<comment type="subunit">
    <text evidence="4 14">Homotetramer.</text>
</comment>
<keyword evidence="10 14" id="KW-0275">Fatty acid biosynthesis</keyword>
<evidence type="ECO:0000256" key="2">
    <source>
        <dbReference type="ARBA" id="ARBA00005194"/>
    </source>
</evidence>
<dbReference type="Gene3D" id="3.40.50.720">
    <property type="entry name" value="NAD(P)-binding Rossmann-like Domain"/>
    <property type="match status" value="1"/>
</dbReference>
<organism evidence="16 17">
    <name type="scientific">Lentibacillus salicampi</name>
    <dbReference type="NCBI Taxonomy" id="175306"/>
    <lineage>
        <taxon>Bacteria</taxon>
        <taxon>Bacillati</taxon>
        <taxon>Bacillota</taxon>
        <taxon>Bacilli</taxon>
        <taxon>Bacillales</taxon>
        <taxon>Bacillaceae</taxon>
        <taxon>Lentibacillus</taxon>
    </lineage>
</organism>
<keyword evidence="5 14" id="KW-0444">Lipid biosynthesis</keyword>
<dbReference type="PANTHER" id="PTHR42879">
    <property type="entry name" value="3-OXOACYL-(ACYL-CARRIER-PROTEIN) REDUCTASE"/>
    <property type="match status" value="1"/>
</dbReference>
<evidence type="ECO:0000256" key="7">
    <source>
        <dbReference type="ARBA" id="ARBA00022857"/>
    </source>
</evidence>
<reference evidence="16 17" key="1">
    <citation type="submission" date="2019-03" db="EMBL/GenBank/DDBJ databases">
        <title>Genome sequence of Lentibacillus salicampi ATCC BAA-719.</title>
        <authorList>
            <person name="Maclea K.S."/>
            <person name="Simoes Junior M."/>
        </authorList>
    </citation>
    <scope>NUCLEOTIDE SEQUENCE [LARGE SCALE GENOMIC DNA]</scope>
    <source>
        <strain evidence="16 17">ATCC BAA-719</strain>
    </source>
</reference>
<evidence type="ECO:0000256" key="14">
    <source>
        <dbReference type="RuleBase" id="RU366074"/>
    </source>
</evidence>
<dbReference type="Proteomes" id="UP000298484">
    <property type="component" value="Unassembled WGS sequence"/>
</dbReference>
<evidence type="ECO:0000259" key="15">
    <source>
        <dbReference type="SMART" id="SM00822"/>
    </source>
</evidence>
<evidence type="ECO:0000256" key="5">
    <source>
        <dbReference type="ARBA" id="ARBA00022516"/>
    </source>
</evidence>
<evidence type="ECO:0000256" key="1">
    <source>
        <dbReference type="ARBA" id="ARBA00002607"/>
    </source>
</evidence>
<sequence length="246" mass="26489">MLEGKTALVTGASRGIGRAIALELARQGANVAVNYAGGEDKAQSVVEEIRQMGVQSFKIQANVADEQETKVMVKEVISEFDSLDILVNNAGINRDNLLMRMKEDEFDQVIDTNLKGVFQCTKAVSRQMMKQKGGRIINVSSIVGVSGNAGQANYTAAKAGVIGLTKSTAKEFASRNILVNAVAPGFISTDMTDELTEEQKEGMLSMIPLEKLGEPEDVARVVRFLASEDAKYITGQTIHIDGGMVM</sequence>
<comment type="pathway">
    <text evidence="2 14">Lipid metabolism; fatty acid biosynthesis.</text>
</comment>
<comment type="caution">
    <text evidence="16">The sequence shown here is derived from an EMBL/GenBank/DDBJ whole genome shotgun (WGS) entry which is preliminary data.</text>
</comment>
<dbReference type="GO" id="GO:0004316">
    <property type="term" value="F:3-oxoacyl-[acyl-carrier-protein] reductase (NADPH) activity"/>
    <property type="evidence" value="ECO:0007669"/>
    <property type="project" value="UniProtKB-UniRule"/>
</dbReference>
<dbReference type="AlphaFoldDB" id="A0A4Y9AGZ2"/>
<gene>
    <name evidence="16" type="primary">fabG</name>
    <name evidence="16" type="ORF">E4U82_01600</name>
</gene>
<keyword evidence="17" id="KW-1185">Reference proteome</keyword>
<comment type="function">
    <text evidence="1 14">Catalyzes the NADPH-dependent reduction of beta-ketoacyl-ACP substrates to beta-hydroxyacyl-ACP products, the first reductive step in the elongation cycle of fatty acid biosynthesis.</text>
</comment>
<dbReference type="CDD" id="cd05333">
    <property type="entry name" value="BKR_SDR_c"/>
    <property type="match status" value="1"/>
</dbReference>
<feature type="binding site" evidence="13">
    <location>
        <position position="89"/>
    </location>
    <ligand>
        <name>NADP(+)</name>
        <dbReference type="ChEBI" id="CHEBI:58349"/>
    </ligand>
</feature>
<dbReference type="GO" id="GO:0051287">
    <property type="term" value="F:NAD binding"/>
    <property type="evidence" value="ECO:0007669"/>
    <property type="project" value="UniProtKB-UniRule"/>
</dbReference>
<accession>A0A4Y9AGZ2</accession>
<evidence type="ECO:0000256" key="11">
    <source>
        <dbReference type="ARBA" id="ARBA00048508"/>
    </source>
</evidence>
<dbReference type="NCBIfam" id="NF009466">
    <property type="entry name" value="PRK12826.1-2"/>
    <property type="match status" value="1"/>
</dbReference>
<dbReference type="InterPro" id="IPR050259">
    <property type="entry name" value="SDR"/>
</dbReference>
<dbReference type="PANTHER" id="PTHR42879:SF2">
    <property type="entry name" value="3-OXOACYL-[ACYL-CARRIER-PROTEIN] REDUCTASE FABG"/>
    <property type="match status" value="1"/>
</dbReference>
<feature type="active site" description="Proton acceptor" evidence="12">
    <location>
        <position position="154"/>
    </location>
</feature>
<feature type="domain" description="Ketoreductase" evidence="15">
    <location>
        <begin position="5"/>
        <end position="185"/>
    </location>
</feature>
<dbReference type="InterPro" id="IPR011284">
    <property type="entry name" value="3oxo_ACP_reduc"/>
</dbReference>
<dbReference type="NCBIfam" id="TIGR01830">
    <property type="entry name" value="3oxo_ACP_reduc"/>
    <property type="match status" value="1"/>
</dbReference>
<evidence type="ECO:0000256" key="3">
    <source>
        <dbReference type="ARBA" id="ARBA00006484"/>
    </source>
</evidence>
<dbReference type="InterPro" id="IPR036291">
    <property type="entry name" value="NAD(P)-bd_dom_sf"/>
</dbReference>
<dbReference type="EMBL" id="SRHY01000001">
    <property type="protein sequence ID" value="TFJ94632.1"/>
    <property type="molecule type" value="Genomic_DNA"/>
</dbReference>
<dbReference type="RefSeq" id="WP_135108276.1">
    <property type="nucleotide sequence ID" value="NZ_SRHY01000001.1"/>
</dbReference>
<comment type="catalytic activity">
    <reaction evidence="11 14">
        <text>a (3R)-hydroxyacyl-[ACP] + NADP(+) = a 3-oxoacyl-[ACP] + NADPH + H(+)</text>
        <dbReference type="Rhea" id="RHEA:17397"/>
        <dbReference type="Rhea" id="RHEA-COMP:9916"/>
        <dbReference type="Rhea" id="RHEA-COMP:9945"/>
        <dbReference type="ChEBI" id="CHEBI:15378"/>
        <dbReference type="ChEBI" id="CHEBI:57783"/>
        <dbReference type="ChEBI" id="CHEBI:58349"/>
        <dbReference type="ChEBI" id="CHEBI:78776"/>
        <dbReference type="ChEBI" id="CHEBI:78827"/>
        <dbReference type="EC" id="1.1.1.100"/>
    </reaction>
</comment>
<feature type="binding site" evidence="13">
    <location>
        <begin position="11"/>
        <end position="14"/>
    </location>
    <ligand>
        <name>NADP(+)</name>
        <dbReference type="ChEBI" id="CHEBI:58349"/>
    </ligand>
</feature>
<protein>
    <recommendedName>
        <fullName evidence="14">3-oxoacyl-[acyl-carrier-protein] reductase</fullName>
        <ecNumber evidence="14">1.1.1.100</ecNumber>
    </recommendedName>
</protein>
<dbReference type="PRINTS" id="PR00080">
    <property type="entry name" value="SDRFAMILY"/>
</dbReference>
<keyword evidence="9 14" id="KW-0443">Lipid metabolism</keyword>
<name>A0A4Y9AGZ2_9BACI</name>
<evidence type="ECO:0000256" key="9">
    <source>
        <dbReference type="ARBA" id="ARBA00023098"/>
    </source>
</evidence>
<evidence type="ECO:0000313" key="17">
    <source>
        <dbReference type="Proteomes" id="UP000298484"/>
    </source>
</evidence>
<keyword evidence="6 14" id="KW-0276">Fatty acid metabolism</keyword>
<feature type="binding site" evidence="13">
    <location>
        <begin position="62"/>
        <end position="63"/>
    </location>
    <ligand>
        <name>NADP(+)</name>
        <dbReference type="ChEBI" id="CHEBI:58349"/>
    </ligand>
</feature>
<dbReference type="Pfam" id="PF13561">
    <property type="entry name" value="adh_short_C2"/>
    <property type="match status" value="1"/>
</dbReference>
<keyword evidence="8 14" id="KW-0560">Oxidoreductase</keyword>
<comment type="similarity">
    <text evidence="3 14">Belongs to the short-chain dehydrogenases/reductases (SDR) family.</text>
</comment>
<dbReference type="UniPathway" id="UPA00094"/>
<dbReference type="FunFam" id="3.40.50.720:FF:000037">
    <property type="entry name" value="3-oxoacyl-[acyl-carrier-protein] reductase FabG"/>
    <property type="match status" value="1"/>
</dbReference>
<dbReference type="InterPro" id="IPR057326">
    <property type="entry name" value="KR_dom"/>
</dbReference>
<evidence type="ECO:0000256" key="10">
    <source>
        <dbReference type="ARBA" id="ARBA00023160"/>
    </source>
</evidence>
<dbReference type="EC" id="1.1.1.100" evidence="14"/>
<dbReference type="NCBIfam" id="NF005559">
    <property type="entry name" value="PRK07231.1"/>
    <property type="match status" value="1"/>
</dbReference>
<dbReference type="PROSITE" id="PS00061">
    <property type="entry name" value="ADH_SHORT"/>
    <property type="match status" value="1"/>
</dbReference>
<feature type="binding site" evidence="13">
    <location>
        <begin position="154"/>
        <end position="158"/>
    </location>
    <ligand>
        <name>NADP(+)</name>
        <dbReference type="ChEBI" id="CHEBI:58349"/>
    </ligand>
</feature>
<dbReference type="NCBIfam" id="NF004199">
    <property type="entry name" value="PRK05653.1-4"/>
    <property type="match status" value="1"/>
</dbReference>
<evidence type="ECO:0000256" key="4">
    <source>
        <dbReference type="ARBA" id="ARBA00011881"/>
    </source>
</evidence>
<proteinExistence type="inferred from homology"/>
<evidence type="ECO:0000313" key="16">
    <source>
        <dbReference type="EMBL" id="TFJ94632.1"/>
    </source>
</evidence>
<dbReference type="GO" id="GO:0006633">
    <property type="term" value="P:fatty acid biosynthetic process"/>
    <property type="evidence" value="ECO:0007669"/>
    <property type="project" value="UniProtKB-UniPathway"/>
</dbReference>